<reference evidence="2 3" key="1">
    <citation type="journal article" date="2024" name="bioRxiv">
        <title>A reference genome for Trichogramma kaykai: A tiny desert-dwelling parasitoid wasp with competing sex-ratio distorters.</title>
        <authorList>
            <person name="Culotta J."/>
            <person name="Lindsey A.R."/>
        </authorList>
    </citation>
    <scope>NUCLEOTIDE SEQUENCE [LARGE SCALE GENOMIC DNA]</scope>
    <source>
        <strain evidence="2 3">KSX58</strain>
    </source>
</reference>
<feature type="compositionally biased region" description="Basic and acidic residues" evidence="1">
    <location>
        <begin position="96"/>
        <end position="108"/>
    </location>
</feature>
<feature type="region of interest" description="Disordered" evidence="1">
    <location>
        <begin position="56"/>
        <end position="136"/>
    </location>
</feature>
<proteinExistence type="predicted"/>
<sequence length="177" mass="19818">MKTDCDSEEVVMTENKDECSESWIQAMNSTEQMMIESISPPLLSLVTSDADLTIEETESPTNGKARELSLRMSGRASRQEDEIVQQQQAQLTETPVDEKTREENKERPATIMVDNESRTNTKSATMVVTDDEAGKSKRAKCDLSIKKTGVRFGNLKPISTDKDLDPPPFNTIQPWFG</sequence>
<dbReference type="AlphaFoldDB" id="A0ABD2WCH8"/>
<evidence type="ECO:0000313" key="2">
    <source>
        <dbReference type="EMBL" id="KAL3390817.1"/>
    </source>
</evidence>
<dbReference type="EMBL" id="JBJJXI010000114">
    <property type="protein sequence ID" value="KAL3390817.1"/>
    <property type="molecule type" value="Genomic_DNA"/>
</dbReference>
<evidence type="ECO:0000256" key="1">
    <source>
        <dbReference type="SAM" id="MobiDB-lite"/>
    </source>
</evidence>
<feature type="region of interest" description="Disordered" evidence="1">
    <location>
        <begin position="154"/>
        <end position="177"/>
    </location>
</feature>
<keyword evidence="3" id="KW-1185">Reference proteome</keyword>
<accession>A0ABD2WCH8</accession>
<evidence type="ECO:0008006" key="4">
    <source>
        <dbReference type="Google" id="ProtNLM"/>
    </source>
</evidence>
<dbReference type="Proteomes" id="UP001627154">
    <property type="component" value="Unassembled WGS sequence"/>
</dbReference>
<comment type="caution">
    <text evidence="2">The sequence shown here is derived from an EMBL/GenBank/DDBJ whole genome shotgun (WGS) entry which is preliminary data.</text>
</comment>
<organism evidence="2 3">
    <name type="scientific">Trichogramma kaykai</name>
    <dbReference type="NCBI Taxonomy" id="54128"/>
    <lineage>
        <taxon>Eukaryota</taxon>
        <taxon>Metazoa</taxon>
        <taxon>Ecdysozoa</taxon>
        <taxon>Arthropoda</taxon>
        <taxon>Hexapoda</taxon>
        <taxon>Insecta</taxon>
        <taxon>Pterygota</taxon>
        <taxon>Neoptera</taxon>
        <taxon>Endopterygota</taxon>
        <taxon>Hymenoptera</taxon>
        <taxon>Apocrita</taxon>
        <taxon>Proctotrupomorpha</taxon>
        <taxon>Chalcidoidea</taxon>
        <taxon>Trichogrammatidae</taxon>
        <taxon>Trichogramma</taxon>
    </lineage>
</organism>
<gene>
    <name evidence="2" type="ORF">TKK_014287</name>
</gene>
<protein>
    <recommendedName>
        <fullName evidence="4">PH domain-containing protein</fullName>
    </recommendedName>
</protein>
<name>A0ABD2WCH8_9HYME</name>
<evidence type="ECO:0000313" key="3">
    <source>
        <dbReference type="Proteomes" id="UP001627154"/>
    </source>
</evidence>